<keyword evidence="6" id="KW-0315">Glutamine amidotransferase</keyword>
<comment type="pathway">
    <text evidence="1">Amino-acid biosynthesis; L-asparagine biosynthesis; L-asparagine from L-aspartate (L-Gln route): step 1/1.</text>
</comment>
<dbReference type="InterPro" id="IPR051786">
    <property type="entry name" value="ASN_synthetase/amidase"/>
</dbReference>
<dbReference type="SUPFAM" id="SSF52402">
    <property type="entry name" value="Adenine nucleotide alpha hydrolases-like"/>
    <property type="match status" value="1"/>
</dbReference>
<proteinExistence type="inferred from homology"/>
<dbReference type="Pfam" id="PF00733">
    <property type="entry name" value="Asn_synthase"/>
    <property type="match status" value="1"/>
</dbReference>
<dbReference type="PANTHER" id="PTHR43284:SF1">
    <property type="entry name" value="ASPARAGINE SYNTHETASE"/>
    <property type="match status" value="1"/>
</dbReference>
<evidence type="ECO:0000256" key="2">
    <source>
        <dbReference type="ARBA" id="ARBA00005752"/>
    </source>
</evidence>
<comment type="similarity">
    <text evidence="2">Belongs to the asparagine synthetase family.</text>
</comment>
<evidence type="ECO:0000256" key="6">
    <source>
        <dbReference type="ARBA" id="ARBA00022962"/>
    </source>
</evidence>
<evidence type="ECO:0000256" key="7">
    <source>
        <dbReference type="ARBA" id="ARBA00048741"/>
    </source>
</evidence>
<evidence type="ECO:0000256" key="5">
    <source>
        <dbReference type="ARBA" id="ARBA00022840"/>
    </source>
</evidence>
<dbReference type="EC" id="6.3.5.4" evidence="3"/>
<dbReference type="InterPro" id="IPR017932">
    <property type="entry name" value="GATase_2_dom"/>
</dbReference>
<dbReference type="Pfam" id="PF13537">
    <property type="entry name" value="GATase_7"/>
    <property type="match status" value="1"/>
</dbReference>
<dbReference type="EMBL" id="JBBKTW010000008">
    <property type="protein sequence ID" value="MEN2990726.1"/>
    <property type="molecule type" value="Genomic_DNA"/>
</dbReference>
<keyword evidence="10" id="KW-1185">Reference proteome</keyword>
<sequence length="648" mass="71448">MTALAGYWQVDGNTDGDDACHRMLSAQAMYAPGMADRDWGDDQVTLGIRLNRLLPEDAHDRQPLEGGGGRFTLIADLRLDNREDLARALDITADRLRMLSDADVLLAAFERWDVECVHRLRGAFAIMVWDAVNRRLVLARDHLGQRPLHYHRGRRNGRGFFAVASMPKGLLALPDMAQAPDMTRMTGFVALLPENGTASFFEGVERVEGGHVVVVTADGLTARRYWNPAPEMLNLPSHEAYAEGLRHHLDRATAACLRGAGGSVTSHLSSGFDSAAVTATAARQMAARNGRVTAYTSVPRPGFRGKVTRGRYADEGPLAASVAALYPNIDHVLVPPNGTSPLDRIDFGFQFCDRPILNPCNHVWINRINDLAQAAGDRILLSGQMGNMGLSYGGDTLYQELLSQRRYLALFREMRESVRRGRWRWRGAVFHAFGPVMPRSVWEGLRRVTGQEVAIDHVTLINPAKIGMAEEMARGADFDLGYRPWADGIAMRMMVLRRIDGGNFHKGALAAWGLDSRDPTSDIDLLEYCLSVPTEHFQRNGVARRLARTALADRLPAPLLNEDRRGYQAADWYEAVKADAGGIADMAEAIKRTPLAREVLDVDRLDRLVAALPTTDLATARGAVASYRLSLLRGAAVGDFVRRASRVN</sequence>
<dbReference type="CDD" id="cd00712">
    <property type="entry name" value="AsnB"/>
    <property type="match status" value="1"/>
</dbReference>
<gene>
    <name evidence="9" type="ORF">WG926_20600</name>
</gene>
<evidence type="ECO:0000256" key="4">
    <source>
        <dbReference type="ARBA" id="ARBA00022741"/>
    </source>
</evidence>
<dbReference type="Proteomes" id="UP001413721">
    <property type="component" value="Unassembled WGS sequence"/>
</dbReference>
<dbReference type="PIRSF" id="PIRSF001589">
    <property type="entry name" value="Asn_synthetase_glu-h"/>
    <property type="match status" value="1"/>
</dbReference>
<feature type="domain" description="Glutamine amidotransferase type-2" evidence="8">
    <location>
        <begin position="2"/>
        <end position="218"/>
    </location>
</feature>
<evidence type="ECO:0000259" key="8">
    <source>
        <dbReference type="PROSITE" id="PS51278"/>
    </source>
</evidence>
<comment type="catalytic activity">
    <reaction evidence="7">
        <text>L-aspartate + L-glutamine + ATP + H2O = L-asparagine + L-glutamate + AMP + diphosphate + H(+)</text>
        <dbReference type="Rhea" id="RHEA:12228"/>
        <dbReference type="ChEBI" id="CHEBI:15377"/>
        <dbReference type="ChEBI" id="CHEBI:15378"/>
        <dbReference type="ChEBI" id="CHEBI:29985"/>
        <dbReference type="ChEBI" id="CHEBI:29991"/>
        <dbReference type="ChEBI" id="CHEBI:30616"/>
        <dbReference type="ChEBI" id="CHEBI:33019"/>
        <dbReference type="ChEBI" id="CHEBI:58048"/>
        <dbReference type="ChEBI" id="CHEBI:58359"/>
        <dbReference type="ChEBI" id="CHEBI:456215"/>
        <dbReference type="EC" id="6.3.5.4"/>
    </reaction>
</comment>
<keyword evidence="5" id="KW-0067">ATP-binding</keyword>
<dbReference type="InterPro" id="IPR029055">
    <property type="entry name" value="Ntn_hydrolases_N"/>
</dbReference>
<dbReference type="InterPro" id="IPR006426">
    <property type="entry name" value="Asn_synth_AEB"/>
</dbReference>
<dbReference type="PROSITE" id="PS51278">
    <property type="entry name" value="GATASE_TYPE_2"/>
    <property type="match status" value="1"/>
</dbReference>
<dbReference type="Gene3D" id="3.60.20.10">
    <property type="entry name" value="Glutamine Phosphoribosylpyrophosphate, subunit 1, domain 1"/>
    <property type="match status" value="1"/>
</dbReference>
<keyword evidence="4" id="KW-0547">Nucleotide-binding</keyword>
<evidence type="ECO:0000313" key="10">
    <source>
        <dbReference type="Proteomes" id="UP001413721"/>
    </source>
</evidence>
<reference evidence="9 10" key="1">
    <citation type="submission" date="2024-03" db="EMBL/GenBank/DDBJ databases">
        <title>High-quality draft genome sequencing of Tistrella sp. BH-R2-4.</title>
        <authorList>
            <person name="Dong C."/>
        </authorList>
    </citation>
    <scope>NUCLEOTIDE SEQUENCE [LARGE SCALE GENOMIC DNA]</scope>
    <source>
        <strain evidence="9 10">BH-R2-4</strain>
    </source>
</reference>
<organism evidence="9 10">
    <name type="scientific">Tistrella arctica</name>
    <dbReference type="NCBI Taxonomy" id="3133430"/>
    <lineage>
        <taxon>Bacteria</taxon>
        <taxon>Pseudomonadati</taxon>
        <taxon>Pseudomonadota</taxon>
        <taxon>Alphaproteobacteria</taxon>
        <taxon>Geminicoccales</taxon>
        <taxon>Geminicoccaceae</taxon>
        <taxon>Tistrella</taxon>
    </lineage>
</organism>
<dbReference type="InterPro" id="IPR001962">
    <property type="entry name" value="Asn_synthase"/>
</dbReference>
<evidence type="ECO:0000256" key="1">
    <source>
        <dbReference type="ARBA" id="ARBA00005187"/>
    </source>
</evidence>
<dbReference type="InterPro" id="IPR014729">
    <property type="entry name" value="Rossmann-like_a/b/a_fold"/>
</dbReference>
<name>A0ABU9YPY3_9PROT</name>
<comment type="caution">
    <text evidence="9">The sequence shown here is derived from an EMBL/GenBank/DDBJ whole genome shotgun (WGS) entry which is preliminary data.</text>
</comment>
<dbReference type="InterPro" id="IPR033738">
    <property type="entry name" value="AsnB_N"/>
</dbReference>
<dbReference type="RefSeq" id="WP_345938170.1">
    <property type="nucleotide sequence ID" value="NZ_JBBKTW010000008.1"/>
</dbReference>
<dbReference type="PANTHER" id="PTHR43284">
    <property type="entry name" value="ASPARAGINE SYNTHETASE (GLUTAMINE-HYDROLYZING)"/>
    <property type="match status" value="1"/>
</dbReference>
<evidence type="ECO:0000256" key="3">
    <source>
        <dbReference type="ARBA" id="ARBA00012737"/>
    </source>
</evidence>
<dbReference type="Gene3D" id="3.40.50.620">
    <property type="entry name" value="HUPs"/>
    <property type="match status" value="2"/>
</dbReference>
<dbReference type="SUPFAM" id="SSF56235">
    <property type="entry name" value="N-terminal nucleophile aminohydrolases (Ntn hydrolases)"/>
    <property type="match status" value="1"/>
</dbReference>
<evidence type="ECO:0000313" key="9">
    <source>
        <dbReference type="EMBL" id="MEN2990726.1"/>
    </source>
</evidence>
<protein>
    <recommendedName>
        <fullName evidence="3">asparagine synthase (glutamine-hydrolyzing)</fullName>
        <ecNumber evidence="3">6.3.5.4</ecNumber>
    </recommendedName>
</protein>
<accession>A0ABU9YPY3</accession>